<comment type="subcellular location">
    <subcellularLocation>
        <location evidence="1">Cell envelope</location>
    </subcellularLocation>
</comment>
<evidence type="ECO:0000259" key="5">
    <source>
        <dbReference type="Pfam" id="PF25917"/>
    </source>
</evidence>
<dbReference type="EMBL" id="RYYV01000012">
    <property type="protein sequence ID" value="RUL73079.1"/>
    <property type="molecule type" value="Genomic_DNA"/>
</dbReference>
<dbReference type="Pfam" id="PF25954">
    <property type="entry name" value="Beta-barrel_RND_2"/>
    <property type="match status" value="1"/>
</dbReference>
<dbReference type="InterPro" id="IPR058625">
    <property type="entry name" value="MdtA-like_BSH"/>
</dbReference>
<evidence type="ECO:0000256" key="4">
    <source>
        <dbReference type="SAM" id="Coils"/>
    </source>
</evidence>
<dbReference type="PANTHER" id="PTHR30469:SF38">
    <property type="entry name" value="HLYD FAMILY SECRETION PROTEIN"/>
    <property type="match status" value="1"/>
</dbReference>
<comment type="caution">
    <text evidence="8">The sequence shown here is derived from an EMBL/GenBank/DDBJ whole genome shotgun (WGS) entry which is preliminary data.</text>
</comment>
<comment type="similarity">
    <text evidence="2">Belongs to the membrane fusion protein (MFP) (TC 8.A.1) family.</text>
</comment>
<dbReference type="Pfam" id="PF25917">
    <property type="entry name" value="BSH_RND"/>
    <property type="match status" value="1"/>
</dbReference>
<evidence type="ECO:0000259" key="6">
    <source>
        <dbReference type="Pfam" id="PF25954"/>
    </source>
</evidence>
<dbReference type="InterPro" id="IPR006143">
    <property type="entry name" value="RND_pump_MFP"/>
</dbReference>
<dbReference type="SUPFAM" id="SSF111369">
    <property type="entry name" value="HlyD-like secretion proteins"/>
    <property type="match status" value="1"/>
</dbReference>
<dbReference type="NCBIfam" id="TIGR01730">
    <property type="entry name" value="RND_mfp"/>
    <property type="match status" value="1"/>
</dbReference>
<dbReference type="Gene3D" id="2.40.30.170">
    <property type="match status" value="1"/>
</dbReference>
<keyword evidence="4" id="KW-0175">Coiled coil</keyword>
<sequence length="378" mass="40399">MDLPSFPRLRGLARPAWQPYALAIALVSLAGCGHKAPEADAAMPVIAQPAQAADGAVAGRFPGEVHARYEMPLSFRVGGQLLERYADPGERVKQGQALAQLDPADANKQLANAKAALEAAEHRLEFATQQHDRDDAQFKQNLISQLQWQQTQDNYASALAGRDQAKQQYELAQNQLRYTTLVADHEGVITSRQAEVGQVLAAGQQVFGFAWMGEREVYVDVPESRVGGIATGQAAALSLPALPGRAYAAHVREIAPAADAQSHTYLVKLTVDHADPLLQLGMTADVSLQAGKAAVAAVIIPATALFHQGEHPAVWVVNPGDFKLELRPVTVSRYGERDVLLAAGLKAGERIVMQGVHTVSAGEKVTPIAPPHAEDAPQ</sequence>
<dbReference type="InterPro" id="IPR058627">
    <property type="entry name" value="MdtA-like_C"/>
</dbReference>
<dbReference type="Gene3D" id="2.40.420.20">
    <property type="match status" value="1"/>
</dbReference>
<feature type="domain" description="Multidrug resistance protein MdtA-like C-terminal permuted SH3" evidence="7">
    <location>
        <begin position="297"/>
        <end position="356"/>
    </location>
</feature>
<keyword evidence="3" id="KW-0813">Transport</keyword>
<proteinExistence type="inferred from homology"/>
<keyword evidence="9" id="KW-1185">Reference proteome</keyword>
<dbReference type="GO" id="GO:1990281">
    <property type="term" value="C:efflux pump complex"/>
    <property type="evidence" value="ECO:0007669"/>
    <property type="project" value="TreeGrafter"/>
</dbReference>
<evidence type="ECO:0000256" key="3">
    <source>
        <dbReference type="ARBA" id="ARBA00022448"/>
    </source>
</evidence>
<feature type="coiled-coil region" evidence="4">
    <location>
        <begin position="110"/>
        <end position="137"/>
    </location>
</feature>
<dbReference type="InterPro" id="IPR058792">
    <property type="entry name" value="Beta-barrel_RND_2"/>
</dbReference>
<dbReference type="Proteomes" id="UP000274358">
    <property type="component" value="Unassembled WGS sequence"/>
</dbReference>
<evidence type="ECO:0000313" key="8">
    <source>
        <dbReference type="EMBL" id="RUL73079.1"/>
    </source>
</evidence>
<dbReference type="AlphaFoldDB" id="A0A432M3G0"/>
<dbReference type="OrthoDB" id="9806939at2"/>
<evidence type="ECO:0000313" key="9">
    <source>
        <dbReference type="Proteomes" id="UP000274358"/>
    </source>
</evidence>
<gene>
    <name evidence="8" type="ORF">EKH80_15550</name>
</gene>
<accession>A0A432M3G0</accession>
<evidence type="ECO:0000256" key="2">
    <source>
        <dbReference type="ARBA" id="ARBA00009477"/>
    </source>
</evidence>
<dbReference type="PANTHER" id="PTHR30469">
    <property type="entry name" value="MULTIDRUG RESISTANCE PROTEIN MDTA"/>
    <property type="match status" value="1"/>
</dbReference>
<reference evidence="8 9" key="1">
    <citation type="submission" date="2018-12" db="EMBL/GenBank/DDBJ databases">
        <title>Dyella dinghuensis sp. nov. DHOA06 and Dyella choica sp. nov. 4M-K27, isolated from forest soil.</title>
        <authorList>
            <person name="Qiu L.-H."/>
            <person name="Gao Z.-H."/>
        </authorList>
    </citation>
    <scope>NUCLEOTIDE SEQUENCE [LARGE SCALE GENOMIC DNA]</scope>
    <source>
        <strain evidence="8 9">4M-K27</strain>
    </source>
</reference>
<dbReference type="Gene3D" id="2.40.50.100">
    <property type="match status" value="2"/>
</dbReference>
<protein>
    <submittedName>
        <fullName evidence="8">Efflux RND transporter periplasmic adaptor subunit</fullName>
    </submittedName>
</protein>
<name>A0A432M3G0_9GAMM</name>
<dbReference type="Pfam" id="PF25967">
    <property type="entry name" value="RND-MFP_C"/>
    <property type="match status" value="1"/>
</dbReference>
<feature type="domain" description="CusB-like beta-barrel" evidence="6">
    <location>
        <begin position="218"/>
        <end position="290"/>
    </location>
</feature>
<evidence type="ECO:0000259" key="7">
    <source>
        <dbReference type="Pfam" id="PF25967"/>
    </source>
</evidence>
<evidence type="ECO:0000256" key="1">
    <source>
        <dbReference type="ARBA" id="ARBA00004196"/>
    </source>
</evidence>
<feature type="domain" description="Multidrug resistance protein MdtA-like barrel-sandwich hybrid" evidence="5">
    <location>
        <begin position="76"/>
        <end position="206"/>
    </location>
</feature>
<organism evidence="8 9">
    <name type="scientific">Dyella choica</name>
    <dbReference type="NCBI Taxonomy" id="1927959"/>
    <lineage>
        <taxon>Bacteria</taxon>
        <taxon>Pseudomonadati</taxon>
        <taxon>Pseudomonadota</taxon>
        <taxon>Gammaproteobacteria</taxon>
        <taxon>Lysobacterales</taxon>
        <taxon>Rhodanobacteraceae</taxon>
        <taxon>Dyella</taxon>
    </lineage>
</organism>
<dbReference type="RefSeq" id="WP_126685698.1">
    <property type="nucleotide sequence ID" value="NZ_RYYV01000012.1"/>
</dbReference>
<dbReference type="GO" id="GO:0015562">
    <property type="term" value="F:efflux transmembrane transporter activity"/>
    <property type="evidence" value="ECO:0007669"/>
    <property type="project" value="InterPro"/>
</dbReference>